<feature type="domain" description="Solute-binding protein family 3/N-terminal" evidence="2">
    <location>
        <begin position="36"/>
        <end position="252"/>
    </location>
</feature>
<dbReference type="SUPFAM" id="SSF53850">
    <property type="entry name" value="Periplasmic binding protein-like II"/>
    <property type="match status" value="1"/>
</dbReference>
<comment type="caution">
    <text evidence="3">The sequence shown here is derived from an EMBL/GenBank/DDBJ whole genome shotgun (WGS) entry which is preliminary data.</text>
</comment>
<evidence type="ECO:0000256" key="1">
    <source>
        <dbReference type="ARBA" id="ARBA00022729"/>
    </source>
</evidence>
<organism evidence="3 4">
    <name type="scientific">Inhella gelatinilytica</name>
    <dbReference type="NCBI Taxonomy" id="2795030"/>
    <lineage>
        <taxon>Bacteria</taxon>
        <taxon>Pseudomonadati</taxon>
        <taxon>Pseudomonadota</taxon>
        <taxon>Betaproteobacteria</taxon>
        <taxon>Burkholderiales</taxon>
        <taxon>Sphaerotilaceae</taxon>
        <taxon>Inhella</taxon>
    </lineage>
</organism>
<dbReference type="PANTHER" id="PTHR35936:SF25">
    <property type="entry name" value="ABC TRANSPORTER SUBSTRATE-BINDING PROTEIN"/>
    <property type="match status" value="1"/>
</dbReference>
<dbReference type="SMART" id="SM00062">
    <property type="entry name" value="PBPb"/>
    <property type="match status" value="1"/>
</dbReference>
<dbReference type="InterPro" id="IPR001638">
    <property type="entry name" value="Solute-binding_3/MltF_N"/>
</dbReference>
<keyword evidence="1" id="KW-0732">Signal</keyword>
<name>A0A931ND95_9BURK</name>
<dbReference type="AlphaFoldDB" id="A0A931ND95"/>
<evidence type="ECO:0000313" key="3">
    <source>
        <dbReference type="EMBL" id="MBH9552005.1"/>
    </source>
</evidence>
<gene>
    <name evidence="3" type="ORF">I7X43_03990</name>
</gene>
<keyword evidence="4" id="KW-1185">Reference proteome</keyword>
<dbReference type="PANTHER" id="PTHR35936">
    <property type="entry name" value="MEMBRANE-BOUND LYTIC MUREIN TRANSGLYCOSYLASE F"/>
    <property type="match status" value="1"/>
</dbReference>
<evidence type="ECO:0000313" key="4">
    <source>
        <dbReference type="Proteomes" id="UP000620139"/>
    </source>
</evidence>
<dbReference type="EMBL" id="JAEDAL010000001">
    <property type="protein sequence ID" value="MBH9552005.1"/>
    <property type="molecule type" value="Genomic_DNA"/>
</dbReference>
<reference evidence="3" key="1">
    <citation type="submission" date="2020-12" db="EMBL/GenBank/DDBJ databases">
        <title>The genome sequence of Inhella sp. 4Y17.</title>
        <authorList>
            <person name="Liu Y."/>
        </authorList>
    </citation>
    <scope>NUCLEOTIDE SEQUENCE</scope>
    <source>
        <strain evidence="3">4Y10</strain>
    </source>
</reference>
<accession>A0A931ND95</accession>
<sequence>MIDRRQLVAAALAAVGPRVWAKGEPPVTVLGVELPPLIMATPYGAAGVVVETVQQAFQRLNRPVVIKVVPWARAYAEVTEGRADGLIPTIRSAERETLLDFPTQPVFRSDMVFFARADAHIPWRGHLADVAALKFVKLRGALFAPEFDRAVQEGRLQCEETTSFASAIRMVQAKRADLAAVPHLGGLQVIASEGLGREVVALQPPVHTQDFFLALAKGRARQGLRERLDREFEAMKRDGSTQAIVDDYRRRNWLPPTRN</sequence>
<protein>
    <submittedName>
        <fullName evidence="3">Transporter substrate-binding domain-containing protein</fullName>
    </submittedName>
</protein>
<evidence type="ECO:0000259" key="2">
    <source>
        <dbReference type="SMART" id="SM00062"/>
    </source>
</evidence>
<dbReference type="RefSeq" id="WP_198099590.1">
    <property type="nucleotide sequence ID" value="NZ_JAEDAL010000001.1"/>
</dbReference>
<dbReference type="Pfam" id="PF00497">
    <property type="entry name" value="SBP_bac_3"/>
    <property type="match status" value="1"/>
</dbReference>
<dbReference type="Proteomes" id="UP000620139">
    <property type="component" value="Unassembled WGS sequence"/>
</dbReference>
<proteinExistence type="predicted"/>
<dbReference type="Gene3D" id="3.40.190.10">
    <property type="entry name" value="Periplasmic binding protein-like II"/>
    <property type="match status" value="2"/>
</dbReference>